<dbReference type="Proteomes" id="UP000001542">
    <property type="component" value="Unassembled WGS sequence"/>
</dbReference>
<dbReference type="VEuPathDB" id="TrichDB:TVAGG3_0833730"/>
<dbReference type="VEuPathDB" id="TrichDB:TVAG_054900"/>
<sequence>MVNLPNSIEKLTFFESEDYSNLIPVLCYSGNSIINVAFGKTDSPDIEFHSVTYPEYYVDYIEVIKDSCKSNVTEENCTDDQIITIEETKSEDSLHSLEIALIIISLLFIASLIILLYTIYLYVKRDDEDESDSLPDMKIEETAIINTNGTVGFVYDNSLFSLSQHEDDPFKSDFEEHEDKKENDSSSDKDMDEY</sequence>
<evidence type="ECO:0000256" key="2">
    <source>
        <dbReference type="SAM" id="Phobius"/>
    </source>
</evidence>
<gene>
    <name evidence="3" type="ORF">TVAG_054900</name>
</gene>
<keyword evidence="2" id="KW-1133">Transmembrane helix</keyword>
<accession>A2FHW9</accession>
<dbReference type="InParanoid" id="A2FHW9"/>
<protein>
    <submittedName>
        <fullName evidence="3">Uncharacterized protein</fullName>
    </submittedName>
</protein>
<evidence type="ECO:0000313" key="4">
    <source>
        <dbReference type="Proteomes" id="UP000001542"/>
    </source>
</evidence>
<organism evidence="3 4">
    <name type="scientific">Trichomonas vaginalis (strain ATCC PRA-98 / G3)</name>
    <dbReference type="NCBI Taxonomy" id="412133"/>
    <lineage>
        <taxon>Eukaryota</taxon>
        <taxon>Metamonada</taxon>
        <taxon>Parabasalia</taxon>
        <taxon>Trichomonadida</taxon>
        <taxon>Trichomonadidae</taxon>
        <taxon>Trichomonas</taxon>
    </lineage>
</organism>
<dbReference type="AlphaFoldDB" id="A2FHW9"/>
<name>A2FHW9_TRIV3</name>
<dbReference type="RefSeq" id="XP_001308441.1">
    <property type="nucleotide sequence ID" value="XM_001308440.1"/>
</dbReference>
<feature type="transmembrane region" description="Helical" evidence="2">
    <location>
        <begin position="99"/>
        <end position="123"/>
    </location>
</feature>
<proteinExistence type="predicted"/>
<dbReference type="KEGG" id="tva:4753268"/>
<reference evidence="3" key="1">
    <citation type="submission" date="2006-10" db="EMBL/GenBank/DDBJ databases">
        <authorList>
            <person name="Amadeo P."/>
            <person name="Zhao Q."/>
            <person name="Wortman J."/>
            <person name="Fraser-Liggett C."/>
            <person name="Carlton J."/>
        </authorList>
    </citation>
    <scope>NUCLEOTIDE SEQUENCE</scope>
    <source>
        <strain evidence="3">G3</strain>
    </source>
</reference>
<evidence type="ECO:0000313" key="3">
    <source>
        <dbReference type="EMBL" id="EAX95511.1"/>
    </source>
</evidence>
<keyword evidence="4" id="KW-1185">Reference proteome</keyword>
<evidence type="ECO:0000256" key="1">
    <source>
        <dbReference type="SAM" id="MobiDB-lite"/>
    </source>
</evidence>
<keyword evidence="2" id="KW-0472">Membrane</keyword>
<dbReference type="EMBL" id="DS113802">
    <property type="protein sequence ID" value="EAX95511.1"/>
    <property type="molecule type" value="Genomic_DNA"/>
</dbReference>
<reference evidence="3" key="2">
    <citation type="journal article" date="2007" name="Science">
        <title>Draft genome sequence of the sexually transmitted pathogen Trichomonas vaginalis.</title>
        <authorList>
            <person name="Carlton J.M."/>
            <person name="Hirt R.P."/>
            <person name="Silva J.C."/>
            <person name="Delcher A.L."/>
            <person name="Schatz M."/>
            <person name="Zhao Q."/>
            <person name="Wortman J.R."/>
            <person name="Bidwell S.L."/>
            <person name="Alsmark U.C.M."/>
            <person name="Besteiro S."/>
            <person name="Sicheritz-Ponten T."/>
            <person name="Noel C.J."/>
            <person name="Dacks J.B."/>
            <person name="Foster P.G."/>
            <person name="Simillion C."/>
            <person name="Van de Peer Y."/>
            <person name="Miranda-Saavedra D."/>
            <person name="Barton G.J."/>
            <person name="Westrop G.D."/>
            <person name="Mueller S."/>
            <person name="Dessi D."/>
            <person name="Fiori P.L."/>
            <person name="Ren Q."/>
            <person name="Paulsen I."/>
            <person name="Zhang H."/>
            <person name="Bastida-Corcuera F.D."/>
            <person name="Simoes-Barbosa A."/>
            <person name="Brown M.T."/>
            <person name="Hayes R.D."/>
            <person name="Mukherjee M."/>
            <person name="Okumura C.Y."/>
            <person name="Schneider R."/>
            <person name="Smith A.J."/>
            <person name="Vanacova S."/>
            <person name="Villalvazo M."/>
            <person name="Haas B.J."/>
            <person name="Pertea M."/>
            <person name="Feldblyum T.V."/>
            <person name="Utterback T.R."/>
            <person name="Shu C.L."/>
            <person name="Osoegawa K."/>
            <person name="de Jong P.J."/>
            <person name="Hrdy I."/>
            <person name="Horvathova L."/>
            <person name="Zubacova Z."/>
            <person name="Dolezal P."/>
            <person name="Malik S.B."/>
            <person name="Logsdon J.M. Jr."/>
            <person name="Henze K."/>
            <person name="Gupta A."/>
            <person name="Wang C.C."/>
            <person name="Dunne R.L."/>
            <person name="Upcroft J.A."/>
            <person name="Upcroft P."/>
            <person name="White O."/>
            <person name="Salzberg S.L."/>
            <person name="Tang P."/>
            <person name="Chiu C.-H."/>
            <person name="Lee Y.-S."/>
            <person name="Embley T.M."/>
            <person name="Coombs G.H."/>
            <person name="Mottram J.C."/>
            <person name="Tachezy J."/>
            <person name="Fraser-Liggett C.M."/>
            <person name="Johnson P.J."/>
        </authorList>
    </citation>
    <scope>NUCLEOTIDE SEQUENCE [LARGE SCALE GENOMIC DNA]</scope>
    <source>
        <strain evidence="3">G3</strain>
    </source>
</reference>
<feature type="region of interest" description="Disordered" evidence="1">
    <location>
        <begin position="166"/>
        <end position="194"/>
    </location>
</feature>
<keyword evidence="2" id="KW-0812">Transmembrane</keyword>